<dbReference type="InterPro" id="IPR013325">
    <property type="entry name" value="RNA_pol_sigma_r2"/>
</dbReference>
<dbReference type="GO" id="GO:0006352">
    <property type="term" value="P:DNA-templated transcription initiation"/>
    <property type="evidence" value="ECO:0007669"/>
    <property type="project" value="InterPro"/>
</dbReference>
<keyword evidence="3" id="KW-0731">Sigma factor</keyword>
<dbReference type="SUPFAM" id="SSF88946">
    <property type="entry name" value="Sigma2 domain of RNA polymerase sigma factors"/>
    <property type="match status" value="1"/>
</dbReference>
<keyword evidence="8" id="KW-1185">Reference proteome</keyword>
<dbReference type="InterPro" id="IPR007627">
    <property type="entry name" value="RNA_pol_sigma70_r2"/>
</dbReference>
<dbReference type="Pfam" id="PF08281">
    <property type="entry name" value="Sigma70_r4_2"/>
    <property type="match status" value="1"/>
</dbReference>
<evidence type="ECO:0000313" key="8">
    <source>
        <dbReference type="Proteomes" id="UP001179121"/>
    </source>
</evidence>
<dbReference type="NCBIfam" id="TIGR02937">
    <property type="entry name" value="sigma70-ECF"/>
    <property type="match status" value="1"/>
</dbReference>
<reference evidence="7" key="1">
    <citation type="submission" date="2022-10" db="EMBL/GenBank/DDBJ databases">
        <authorList>
            <person name="Koch H."/>
        </authorList>
    </citation>
    <scope>NUCLEOTIDE SEQUENCE</scope>
    <source>
        <strain evidence="7">DNF</strain>
    </source>
</reference>
<dbReference type="InterPro" id="IPR036388">
    <property type="entry name" value="WH-like_DNA-bd_sf"/>
</dbReference>
<dbReference type="KEGG" id="nti:DNFV4_03815"/>
<dbReference type="InterPro" id="IPR013249">
    <property type="entry name" value="RNA_pol_sigma70_r4_t2"/>
</dbReference>
<dbReference type="InterPro" id="IPR039425">
    <property type="entry name" value="RNA_pol_sigma-70-like"/>
</dbReference>
<dbReference type="InterPro" id="IPR014284">
    <property type="entry name" value="RNA_pol_sigma-70_dom"/>
</dbReference>
<dbReference type="CDD" id="cd06171">
    <property type="entry name" value="Sigma70_r4"/>
    <property type="match status" value="1"/>
</dbReference>
<sequence>MLWSDRRVRYDEDVSSSVVADLDLAGAQTPVHNDQEIVHRVLDGETDRFAELIERYRQHVAKIVTGHVPFDQVEEVAQDVFIRVFTGLNGYSGRTPFEHWLSGIAVRTCYDFWRERGRQEQPVSSLASEHQAWIEQALAAESDEQFREQAGRREARDLLDKALSRLSAEDRMVLTLVYLEGRSVREAAGLLGWSVVNVKVRAHRAKRALRKIFAEEEESAS</sequence>
<feature type="domain" description="RNA polymerase sigma factor 70 region 4 type 2" evidence="6">
    <location>
        <begin position="157"/>
        <end position="209"/>
    </location>
</feature>
<organism evidence="7 8">
    <name type="scientific">Nitrospira tepida</name>
    <dbReference type="NCBI Taxonomy" id="2973512"/>
    <lineage>
        <taxon>Bacteria</taxon>
        <taxon>Pseudomonadati</taxon>
        <taxon>Nitrospirota</taxon>
        <taxon>Nitrospiria</taxon>
        <taxon>Nitrospirales</taxon>
        <taxon>Nitrospiraceae</taxon>
        <taxon>Nitrospira</taxon>
    </lineage>
</organism>
<dbReference type="GO" id="GO:0003677">
    <property type="term" value="F:DNA binding"/>
    <property type="evidence" value="ECO:0007669"/>
    <property type="project" value="InterPro"/>
</dbReference>
<dbReference type="Gene3D" id="1.10.1740.10">
    <property type="match status" value="1"/>
</dbReference>
<evidence type="ECO:0000256" key="2">
    <source>
        <dbReference type="ARBA" id="ARBA00023015"/>
    </source>
</evidence>
<name>A0AA86TEP2_9BACT</name>
<evidence type="ECO:0000256" key="1">
    <source>
        <dbReference type="ARBA" id="ARBA00010641"/>
    </source>
</evidence>
<gene>
    <name evidence="7" type="ORF">DNFV4_03815</name>
</gene>
<evidence type="ECO:0000256" key="3">
    <source>
        <dbReference type="ARBA" id="ARBA00023082"/>
    </source>
</evidence>
<comment type="similarity">
    <text evidence="1">Belongs to the sigma-70 factor family. ECF subfamily.</text>
</comment>
<evidence type="ECO:0000256" key="4">
    <source>
        <dbReference type="ARBA" id="ARBA00023163"/>
    </source>
</evidence>
<evidence type="ECO:0000313" key="7">
    <source>
        <dbReference type="EMBL" id="CAI4033379.1"/>
    </source>
</evidence>
<accession>A0AA86TEP2</accession>
<dbReference type="EMBL" id="OX365700">
    <property type="protein sequence ID" value="CAI4033379.1"/>
    <property type="molecule type" value="Genomic_DNA"/>
</dbReference>
<dbReference type="PANTHER" id="PTHR43133:SF51">
    <property type="entry name" value="RNA POLYMERASE SIGMA FACTOR"/>
    <property type="match status" value="1"/>
</dbReference>
<dbReference type="PANTHER" id="PTHR43133">
    <property type="entry name" value="RNA POLYMERASE ECF-TYPE SIGMA FACTO"/>
    <property type="match status" value="1"/>
</dbReference>
<dbReference type="GO" id="GO:0016987">
    <property type="term" value="F:sigma factor activity"/>
    <property type="evidence" value="ECO:0007669"/>
    <property type="project" value="UniProtKB-KW"/>
</dbReference>
<proteinExistence type="inferred from homology"/>
<keyword evidence="4" id="KW-0804">Transcription</keyword>
<feature type="domain" description="RNA polymerase sigma-70 region 2" evidence="5">
    <location>
        <begin position="52"/>
        <end position="118"/>
    </location>
</feature>
<dbReference type="Gene3D" id="1.10.10.10">
    <property type="entry name" value="Winged helix-like DNA-binding domain superfamily/Winged helix DNA-binding domain"/>
    <property type="match status" value="1"/>
</dbReference>
<dbReference type="Pfam" id="PF04542">
    <property type="entry name" value="Sigma70_r2"/>
    <property type="match status" value="1"/>
</dbReference>
<dbReference type="InterPro" id="IPR013324">
    <property type="entry name" value="RNA_pol_sigma_r3/r4-like"/>
</dbReference>
<keyword evidence="2" id="KW-0805">Transcription regulation</keyword>
<dbReference type="AlphaFoldDB" id="A0AA86TEP2"/>
<evidence type="ECO:0000259" key="5">
    <source>
        <dbReference type="Pfam" id="PF04542"/>
    </source>
</evidence>
<evidence type="ECO:0000259" key="6">
    <source>
        <dbReference type="Pfam" id="PF08281"/>
    </source>
</evidence>
<dbReference type="Proteomes" id="UP001179121">
    <property type="component" value="Chromosome"/>
</dbReference>
<dbReference type="SUPFAM" id="SSF88659">
    <property type="entry name" value="Sigma3 and sigma4 domains of RNA polymerase sigma factors"/>
    <property type="match status" value="1"/>
</dbReference>
<protein>
    <submittedName>
        <fullName evidence="7">Sigma-70 family RNA polymerase sigma factor</fullName>
    </submittedName>
</protein>